<organism evidence="2 3">
    <name type="scientific">Oceanospirillum linum</name>
    <dbReference type="NCBI Taxonomy" id="966"/>
    <lineage>
        <taxon>Bacteria</taxon>
        <taxon>Pseudomonadati</taxon>
        <taxon>Pseudomonadota</taxon>
        <taxon>Gammaproteobacteria</taxon>
        <taxon>Oceanospirillales</taxon>
        <taxon>Oceanospirillaceae</taxon>
        <taxon>Oceanospirillum</taxon>
    </lineage>
</organism>
<keyword evidence="1" id="KW-0472">Membrane</keyword>
<accession>A0A1T1HFB1</accession>
<evidence type="ECO:0000256" key="1">
    <source>
        <dbReference type="SAM" id="Phobius"/>
    </source>
</evidence>
<proteinExistence type="predicted"/>
<gene>
    <name evidence="2" type="ORF">BTA35_0202555</name>
</gene>
<reference evidence="2" key="1">
    <citation type="submission" date="2017-02" db="EMBL/GenBank/DDBJ databases">
        <title>Draft Genome Sequence of the Salt Water Bacterium Oceanospirillum linum ATCC 11336.</title>
        <authorList>
            <person name="Trachtenberg A.M."/>
            <person name="Carney J.G."/>
            <person name="Linnane J.D."/>
            <person name="Rheaume B.A."/>
            <person name="Pitts N.L."/>
            <person name="Mykles D.L."/>
            <person name="Maclea K.S."/>
        </authorList>
    </citation>
    <scope>NUCLEOTIDE SEQUENCE [LARGE SCALE GENOMIC DNA]</scope>
    <source>
        <strain evidence="2">ATCC 11336</strain>
    </source>
</reference>
<keyword evidence="1" id="KW-0812">Transmembrane</keyword>
<keyword evidence="3" id="KW-1185">Reference proteome</keyword>
<name>A0A1T1HFB1_OCELI</name>
<keyword evidence="1" id="KW-1133">Transmembrane helix</keyword>
<comment type="caution">
    <text evidence="2">The sequence shown here is derived from an EMBL/GenBank/DDBJ whole genome shotgun (WGS) entry which is preliminary data.</text>
</comment>
<dbReference type="AlphaFoldDB" id="A0A1T1HFB1"/>
<evidence type="ECO:0000313" key="3">
    <source>
        <dbReference type="Proteomes" id="UP000190064"/>
    </source>
</evidence>
<dbReference type="STRING" id="966.BTA35_0202555"/>
<evidence type="ECO:0000313" key="2">
    <source>
        <dbReference type="EMBL" id="OOV88410.1"/>
    </source>
</evidence>
<protein>
    <submittedName>
        <fullName evidence="2">Uncharacterized protein</fullName>
    </submittedName>
</protein>
<dbReference type="EMBL" id="MTSD02000001">
    <property type="protein sequence ID" value="OOV88410.1"/>
    <property type="molecule type" value="Genomic_DNA"/>
</dbReference>
<sequence length="66" mass="7625">MINLFAIPSKVTGLSSVEWVSCLQFAGFMYWKIDFFRILPIVISQLLPKLLLIVLLPRVSVWRLFG</sequence>
<feature type="transmembrane region" description="Helical" evidence="1">
    <location>
        <begin position="35"/>
        <end position="56"/>
    </location>
</feature>
<dbReference type="Proteomes" id="UP000190064">
    <property type="component" value="Unassembled WGS sequence"/>
</dbReference>